<gene>
    <name evidence="4" type="ORF">BN1012_Phect2918</name>
</gene>
<sequence>MAQMEQFQWTYRPLVVIAQSDDEPALRDLHIVLRQSRDALADRDVLVVTVAGDDVTAWNPALDEAPDHSFDATRLRATYGQAGAAISIALVGKDGDIKDRGTVPGDIQDMMDLIDTMPMRQREIQAREREMERREEIENRMWGDESFGR</sequence>
<name>X5MNB3_9HYPH</name>
<evidence type="ECO:0000256" key="2">
    <source>
        <dbReference type="SAM" id="MobiDB-lite"/>
    </source>
</evidence>
<organism evidence="4 5">
    <name type="scientific">Candidatus Phaeomarinibacter ectocarpi</name>
    <dbReference type="NCBI Taxonomy" id="1458461"/>
    <lineage>
        <taxon>Bacteria</taxon>
        <taxon>Pseudomonadati</taxon>
        <taxon>Pseudomonadota</taxon>
        <taxon>Alphaproteobacteria</taxon>
        <taxon>Hyphomicrobiales</taxon>
        <taxon>Parvibaculaceae</taxon>
        <taxon>Candidatus Phaeomarinibacter</taxon>
    </lineage>
</organism>
<dbReference type="InterPro" id="IPR025232">
    <property type="entry name" value="DUF4174"/>
</dbReference>
<dbReference type="KEGG" id="pect:BN1012_Phect2918"/>
<dbReference type="AlphaFoldDB" id="X5MNB3"/>
<dbReference type="Proteomes" id="UP000032160">
    <property type="component" value="Chromosome I"/>
</dbReference>
<evidence type="ECO:0000256" key="1">
    <source>
        <dbReference type="ARBA" id="ARBA00022729"/>
    </source>
</evidence>
<keyword evidence="1" id="KW-0732">Signal</keyword>
<proteinExistence type="predicted"/>
<feature type="region of interest" description="Disordered" evidence="2">
    <location>
        <begin position="127"/>
        <end position="149"/>
    </location>
</feature>
<dbReference type="Pfam" id="PF13778">
    <property type="entry name" value="DUF4174"/>
    <property type="match status" value="1"/>
</dbReference>
<accession>X5MNB3</accession>
<dbReference type="HOGENOM" id="CLU_100965_3_1_5"/>
<dbReference type="STRING" id="1458461.BN1012_Phect2918"/>
<evidence type="ECO:0000313" key="4">
    <source>
        <dbReference type="EMBL" id="CDO61130.1"/>
    </source>
</evidence>
<evidence type="ECO:0000259" key="3">
    <source>
        <dbReference type="Pfam" id="PF13778"/>
    </source>
</evidence>
<evidence type="ECO:0000313" key="5">
    <source>
        <dbReference type="Proteomes" id="UP000032160"/>
    </source>
</evidence>
<dbReference type="EMBL" id="HG966617">
    <property type="protein sequence ID" value="CDO61130.1"/>
    <property type="molecule type" value="Genomic_DNA"/>
</dbReference>
<feature type="domain" description="DUF4174" evidence="3">
    <location>
        <begin position="4"/>
        <end position="123"/>
    </location>
</feature>
<protein>
    <recommendedName>
        <fullName evidence="3">DUF4174 domain-containing protein</fullName>
    </recommendedName>
</protein>
<keyword evidence="5" id="KW-1185">Reference proteome</keyword>
<reference evidence="4 5" key="1">
    <citation type="journal article" date="2014" name="Front. Genet.">
        <title>Genome and metabolic network of "Candidatus Phaeomarinobacter ectocarpi" Ec32, a new candidate genus of Alphaproteobacteria frequently associated with brown algae.</title>
        <authorList>
            <person name="Dittami S.M."/>
            <person name="Barbeyron T."/>
            <person name="Boyen C."/>
            <person name="Cambefort J."/>
            <person name="Collet G."/>
            <person name="Delage L."/>
            <person name="Gobet A."/>
            <person name="Groisillier A."/>
            <person name="Leblanc C."/>
            <person name="Michel G."/>
            <person name="Scornet D."/>
            <person name="Siegel A."/>
            <person name="Tapia J.E."/>
            <person name="Tonon T."/>
        </authorList>
    </citation>
    <scope>NUCLEOTIDE SEQUENCE [LARGE SCALE GENOMIC DNA]</scope>
    <source>
        <strain evidence="4 5">Ec32</strain>
    </source>
</reference>